<accession>A0A1G8EGN8</accession>
<dbReference type="EMBL" id="FNDW01000001">
    <property type="protein sequence ID" value="SDH69093.1"/>
    <property type="molecule type" value="Genomic_DNA"/>
</dbReference>
<dbReference type="STRING" id="311334.SAMN05421846_101573"/>
<organism evidence="1 2">
    <name type="scientific">Chryseobacterium taeanense</name>
    <dbReference type="NCBI Taxonomy" id="311334"/>
    <lineage>
        <taxon>Bacteria</taxon>
        <taxon>Pseudomonadati</taxon>
        <taxon>Bacteroidota</taxon>
        <taxon>Flavobacteriia</taxon>
        <taxon>Flavobacteriales</taxon>
        <taxon>Weeksellaceae</taxon>
        <taxon>Chryseobacterium group</taxon>
        <taxon>Chryseobacterium</taxon>
    </lineage>
</organism>
<sequence>MKTIQIVADNLKREIHKGYFFILLFTLFCSCTSSSKEEYEILNIAINKCVFKAIDPKEISKIMGQERVSSSEALDIIDERMKDRRYTFSMSDTLYTANLPKNTWDYLHYNDIFENNDPSILIDFSKIKSLENRKRINRPIKDDDYLGHFKFYRVLFDKWKERAYMRIDIPKSKGRIYGSFGLMFKKENGKWKLGN</sequence>
<evidence type="ECO:0000313" key="1">
    <source>
        <dbReference type="EMBL" id="SDH69093.1"/>
    </source>
</evidence>
<protein>
    <recommendedName>
        <fullName evidence="3">Lipoprotein</fullName>
    </recommendedName>
</protein>
<evidence type="ECO:0008006" key="3">
    <source>
        <dbReference type="Google" id="ProtNLM"/>
    </source>
</evidence>
<dbReference type="AlphaFoldDB" id="A0A1G8EGN8"/>
<keyword evidence="2" id="KW-1185">Reference proteome</keyword>
<evidence type="ECO:0000313" key="2">
    <source>
        <dbReference type="Proteomes" id="UP000198869"/>
    </source>
</evidence>
<proteinExistence type="predicted"/>
<gene>
    <name evidence="1" type="ORF">SAMN05421846_101573</name>
</gene>
<reference evidence="2" key="1">
    <citation type="submission" date="2016-10" db="EMBL/GenBank/DDBJ databases">
        <authorList>
            <person name="Varghese N."/>
            <person name="Submissions S."/>
        </authorList>
    </citation>
    <scope>NUCLEOTIDE SEQUENCE [LARGE SCALE GENOMIC DNA]</scope>
    <source>
        <strain evidence="2">DSM 17071</strain>
    </source>
</reference>
<name>A0A1G8EGN8_9FLAO</name>
<dbReference type="RefSeq" id="WP_089854363.1">
    <property type="nucleotide sequence ID" value="NZ_FNDW01000001.1"/>
</dbReference>
<dbReference type="PROSITE" id="PS51257">
    <property type="entry name" value="PROKAR_LIPOPROTEIN"/>
    <property type="match status" value="1"/>
</dbReference>
<dbReference type="OrthoDB" id="1259071at2"/>
<dbReference type="Proteomes" id="UP000198869">
    <property type="component" value="Unassembled WGS sequence"/>
</dbReference>